<dbReference type="InterPro" id="IPR010221">
    <property type="entry name" value="VCBS_dom"/>
</dbReference>
<dbReference type="PROSITE" id="PS51820">
    <property type="entry name" value="PA14"/>
    <property type="match status" value="2"/>
</dbReference>
<dbReference type="Pfam" id="PF14252">
    <property type="entry name" value="DUF4347"/>
    <property type="match status" value="1"/>
</dbReference>
<dbReference type="InterPro" id="IPR018247">
    <property type="entry name" value="EF_Hand_1_Ca_BS"/>
</dbReference>
<feature type="region of interest" description="Disordered" evidence="3">
    <location>
        <begin position="424"/>
        <end position="471"/>
    </location>
</feature>
<dbReference type="InterPro" id="IPR052387">
    <property type="entry name" value="Fibrocystin"/>
</dbReference>
<dbReference type="InterPro" id="IPR037524">
    <property type="entry name" value="PA14/GLEYA"/>
</dbReference>
<feature type="region of interest" description="Disordered" evidence="3">
    <location>
        <begin position="3164"/>
        <end position="3185"/>
    </location>
</feature>
<dbReference type="PROSITE" id="PS00018">
    <property type="entry name" value="EF_HAND_1"/>
    <property type="match status" value="1"/>
</dbReference>
<dbReference type="Pfam" id="PF13517">
    <property type="entry name" value="FG-GAP_3"/>
    <property type="match status" value="1"/>
</dbReference>
<dbReference type="SMART" id="SM00560">
    <property type="entry name" value="LamGL"/>
    <property type="match status" value="1"/>
</dbReference>
<dbReference type="Pfam" id="PF07691">
    <property type="entry name" value="PA14"/>
    <property type="match status" value="1"/>
</dbReference>
<dbReference type="PANTHER" id="PTHR46769">
    <property type="entry name" value="POLYCYSTIC KIDNEY AND HEPATIC DISEASE 1 (AUTOSOMAL RECESSIVE)-LIKE 1"/>
    <property type="match status" value="1"/>
</dbReference>
<evidence type="ECO:0000256" key="1">
    <source>
        <dbReference type="ARBA" id="ARBA00022729"/>
    </source>
</evidence>
<feature type="region of interest" description="Disordered" evidence="3">
    <location>
        <begin position="4816"/>
        <end position="4835"/>
    </location>
</feature>
<dbReference type="InterPro" id="IPR006558">
    <property type="entry name" value="LamG-like"/>
</dbReference>
<evidence type="ECO:0000256" key="3">
    <source>
        <dbReference type="SAM" id="MobiDB-lite"/>
    </source>
</evidence>
<dbReference type="InterPro" id="IPR011658">
    <property type="entry name" value="PA14_dom"/>
</dbReference>
<evidence type="ECO:0000313" key="6">
    <source>
        <dbReference type="Proteomes" id="UP001050975"/>
    </source>
</evidence>
<dbReference type="SUPFAM" id="SSF49899">
    <property type="entry name" value="Concanavalin A-like lectins/glucanases"/>
    <property type="match status" value="1"/>
</dbReference>
<comment type="caution">
    <text evidence="5">The sequence shown here is derived from an EMBL/GenBank/DDBJ whole genome shotgun (WGS) entry which is preliminary data.</text>
</comment>
<dbReference type="NCBIfam" id="TIGR01965">
    <property type="entry name" value="VCBS_repeat"/>
    <property type="match status" value="1"/>
</dbReference>
<evidence type="ECO:0000313" key="5">
    <source>
        <dbReference type="EMBL" id="GET38942.1"/>
    </source>
</evidence>
<gene>
    <name evidence="5" type="ORF">MiSe_37020</name>
</gene>
<dbReference type="SUPFAM" id="SSF69318">
    <property type="entry name" value="Integrin alpha N-terminal domain"/>
    <property type="match status" value="1"/>
</dbReference>
<feature type="compositionally biased region" description="Gly residues" evidence="3">
    <location>
        <begin position="439"/>
        <end position="462"/>
    </location>
</feature>
<feature type="region of interest" description="Disordered" evidence="3">
    <location>
        <begin position="324"/>
        <end position="411"/>
    </location>
</feature>
<dbReference type="InterPro" id="IPR013517">
    <property type="entry name" value="FG-GAP"/>
</dbReference>
<evidence type="ECO:0000256" key="2">
    <source>
        <dbReference type="ARBA" id="ARBA00023157"/>
    </source>
</evidence>
<evidence type="ECO:0000259" key="4">
    <source>
        <dbReference type="PROSITE" id="PS51820"/>
    </source>
</evidence>
<organism evidence="5 6">
    <name type="scientific">Microseira wollei NIES-4236</name>
    <dbReference type="NCBI Taxonomy" id="2530354"/>
    <lineage>
        <taxon>Bacteria</taxon>
        <taxon>Bacillati</taxon>
        <taxon>Cyanobacteriota</taxon>
        <taxon>Cyanophyceae</taxon>
        <taxon>Oscillatoriophycideae</taxon>
        <taxon>Aerosakkonematales</taxon>
        <taxon>Aerosakkonemataceae</taxon>
        <taxon>Microseira</taxon>
    </lineage>
</organism>
<dbReference type="PANTHER" id="PTHR46769:SF2">
    <property type="entry name" value="FIBROCYSTIN-L ISOFORM 2 PRECURSOR-RELATED"/>
    <property type="match status" value="1"/>
</dbReference>
<proteinExistence type="predicted"/>
<keyword evidence="6" id="KW-1185">Reference proteome</keyword>
<protein>
    <submittedName>
        <fullName evidence="5">GLUG domain-containing protein</fullName>
    </submittedName>
</protein>
<feature type="compositionally biased region" description="Gly residues" evidence="3">
    <location>
        <begin position="386"/>
        <end position="399"/>
    </location>
</feature>
<name>A0AAV3X7V2_9CYAN</name>
<dbReference type="Gene3D" id="2.60.40.2030">
    <property type="match status" value="3"/>
</dbReference>
<dbReference type="Proteomes" id="UP001050975">
    <property type="component" value="Unassembled WGS sequence"/>
</dbReference>
<dbReference type="InterPro" id="IPR013320">
    <property type="entry name" value="ConA-like_dom_sf"/>
</dbReference>
<dbReference type="SUPFAM" id="SSF141072">
    <property type="entry name" value="CalX-like"/>
    <property type="match status" value="3"/>
</dbReference>
<accession>A0AAV3X7V2</accession>
<feature type="compositionally biased region" description="Polar residues" evidence="3">
    <location>
        <begin position="347"/>
        <end position="358"/>
    </location>
</feature>
<feature type="compositionally biased region" description="Low complexity" evidence="3">
    <location>
        <begin position="4819"/>
        <end position="4832"/>
    </location>
</feature>
<sequence length="5375" mass="582926">MKTAASALNLTTLQLPETVVFIDPGVNDYQKLAKSVAPNTRAFILDDHQDGVGQIAKVLGQYKDLKSIQIVSHGTAGALKLGDGELTAENVGNYSEGLGQWGKALATGGDILLYGCDVAATEVGEQFLQQVSELTGADVAASKDKTGNSNLGGDWSLEYQSGLVASSLAFQEEAMREYSGVLEIIKVTNTNDSGAGSLRDAITRALNSAEETIIDLRGISGTITLSGSLPTITGGGKLFIVGDGDQTISGAGNHQILSVNTTNTTDLLTFDTLTLSNGLAKGEDVQDGGGGGLGAGGALFIDQGKVVVQDVTFSGNRALGGNANGKAGQGGYLNQQGSKGGSGGKFNVTNEFYDNQENIPGDGGEGGKTCSQKDCPAGKEQNGESGLWGTGGGGAGGGGGDDKGAGMEAGRNGGSGGAGGYGGGGGGGGGGGKDEGEGGDNWHGFGGSGGAGGSGLGGNGAEGEGRVGHENDNNFAGPGGQGGGGAGLGGAIFAKKDAELRVINSNFSSNLVKGGTGANSGQAKGSAIFQENNGEGVSDGNSVDFNDNIPTLKIQVVNPGSTVEEGENARFTITADNPSNVDVQVYYYISNVNVDEMIDKDFRSKQYDRITLKSASKTVTLEITTLIDKDKEGDESFTITLLPTNEYKRGTSTESSATITIKDINYIASIDSSQSKLEITEASDPLESSTKSNEINVDELKSLGYVTVKLDSAVNGNHFNNALAAGLPVYYKIEPKVNEGAAQDYLAPQYNYNDTVHTDHQIVDAVVVPVDKDSAKIYFAALPDVVKEAPEEFTLTLETFTDSNINHALDNVLGSEYQFYELGSASADLTINDSDEFKAELIVVDSINEEVVSDDNPLVPSDGKVSFKVKLGSQPTADVTVKPTADVTVNGITFTSNNWNQYQPLQVTATADKPVTLSATSKDSNYNISRSLPTAAQYNKLKIAEGDIPDVSKRELFINVKANFPTVVKEAGKSDESGFSINLNQPVSRELTVHYTLTGLAQLGTDYEILGQGTIGSLIIPKYTRSVDIPINAIDNFIVDGDRDIKITLAESSEFTIDGDGNPATVTIIDNDKADLIISQHNPDRPSDEDIAYLIPKLQIVGEDDQGGLIVQENDPLVEKITFTKVGGKGRAISTGASGQGLTKEIWVESIGDIVEIGDITENGVVDLEDLILSPYFPDQPSEASLIPDFSVEQNTGAFGRLRGLLAAPETGDYTFTVEGNNTAELWFNKNGSNYEGREKIASGDTISLEAGKQYYIEALYKEQTGSGTLSVKWTTPSSQTAQIITSEYLTPFQLNKGFIKEVWEGIPGTTVEDLTSNENYPHNPDSVTWLSRLFDVAPNSGDNSGTRIRGNLIPPETGMYKFWIASNDNSVLKLNPEGTNPDQAQTIAKVEEAKAYGTAKMTAPAIPPLQAGEVVQVDLTRNNEGRKWIFELTTNVSPTYYKDDCLSLANEKGEEANYLLPYTVCKKNNKENENIGNEYRYTWEISLNNNAETALEKAISFKVKTQNSAVSKNPTLKEPKIDDHDLTPPPSFPEYQQWDWGQSQKSEEIFLEQGKQYYIEALHKESTGDEAHLSVAWQTLNSNVPQVISADYLTPSSIVIPVRISATVEDKSNSEIQLKVEDQEFQYNGKTYKVSGLTLKSDANLNFSSGFIGKIETDTAINNAGNTPVPLTPVELSAENDREVTLTEGQVVRLGYQLATQPKVDVTVSLSVDGEDRGADIELSKTEFTFTPEKWNEPQFVEVTAIKAAGNYADSQLQIVPESLQGESQYGEGERFVNVLIVPKQLSDDYRITIKANQEIKDIGFDDTTVDASHNLSAIQVQYRDESDADPEQITSWNWKIDNGSLIAEEGAQELLRLEWSALTLPIPQGSNPDLNLNVKVTPYFLTSGWSKGEITISGIKIYFASTDGVAKDPDAKVTVSLVNGQPTVEAHFQLVGQTGVTNVTSFSYTPQGADLPIVASVTDQESIITEFGELKVDESGEWKFEPNINFTAGKKIDFTVNSGSQNIPITPPANYDTQAQIITSQLALPDKNATLVTISATSASVQEGETTQLTFKLAQPPEQDTKIYYEVETPNVNAPGNIALNIDGKRYINIGENGIPLGTEFTVELWARPNQLTGIQGLLAAGEQYLRLNNRKIEFNIASGEKSVNIPDTIRDDEWFHIAYTVDASGQSSLYINGQKQWSEKQSPLASAPNITSIGKTGNADYLKGQIDEVRLWDVARTETQIQRSRSITVSKEDEHLKGYWNFNQLTPLNLVGETSTSQLIAADGTEISDWKNPALWEVRQSATSREDYEPISGFQETQTNLFNLDAGKLGGRTTFAVADFNKDGKTDAVVLDDYGNLYYYQNKGQTKSGNPQFNTTKLSIKLEGAKPLTAGDIDGDGDIDLLVGSENGTIELIENKGNAIDPAFSSPTQEKSDGSVLSFGQPVSPTLVDLDGDGTLELLTITNSGEISYFSNTSKTGFSRQQQSPVKTLSTPSAEGYFLQFIDLDGDGDKDLLIDHPKNRAGELPGKLRYLENFGTSEKPYFVEATNSLIPKYIAPVLHQTAYREQTLSHPYDQVEFYTFTDWDGDGDADLLVSDNEGVIHLQENENLGYVTIRKGQTEATIDVTTVDDHKVEPKEFIKVNISSGLVDSQNYYTDTLHNSAVIEIIDNDKAEIVLLNGDGTPISQPVTLAENNPVRTTYKVKLSSRPEQGVYLKIASNSIKDGLVAKNNAGELKFKDEITLYFLPDEWDTQKSFVIVGEDDENDDDQAEFKYVIKASSADYIYNSVVNQINAVSENNDKAGVDISFDHLPNEEGTVSLAEGAINTVKVKLTSQPTSPVTVILDPIDKQLTLYPQRKIVEIKTADPVTRKFKKSRSATFNGEYGTLTWEPDGRYTYTQTKPADKAGLTDNFSYAIDDGYGEISHDHLGIDLPFEEGVETQPLITKTGNLFYNPNQLAGDPIRLTFDQKNWNLERTVAVAAVDDDIVEYNHGSQLKVKLTDSEIAVTGTYGAIDWTREGEFTYTPLSGLTIEAGQTLNERFYFTQSTDLKANHVLDFTIALADQSEATEETNLIVTAKIDGTDLEPPLTSEDGKYTGQLPNNPITGLGIQKMDAVYNAIPLNPIPVNIEDNDKPIVRATVNLNAQENTHPGYFTVTVDSGPVEYPGGIGIKYTVFGTEDGNGATAERQRHEGDPGPDFQGYDTETLRTGTLYIPEGKKSASLPLFPIDDSTPEESLAERFEKIILKIEAPNAGDYYALDARNPDTQQAGVRIIDNEEVGLKFLLPDSGFAVDEGGETFFRVGLKSQPQQDVELKFYYNDILYNNYPDATYLEIDPVTFDRNNWNQWQLVRIGAFNNLVSNDDDLTPRYTDIYFTLGVGSEDPFYNSMKGAINQVLDAGEIKTEYTITKVKEQTISSEEKVSGEYGNIKVKSNGDYTYEIKSNLLSALSEKSRQQLPETGKLLDIFDYTLKPNGETTEVKQQLAVEIRALNVTTATAEQVGTDIPGLHGTLNLKADGSYTYTLDVNDVNKVSTEPEPNWVISDRFVYYLEDQDENDQTTETRYTLNLVITQNGDQRIAEANGEGIEIEGDVITGNAIVTSGVIGTPTEEDPKITKAGTTTLETVVTNMYIRDQNGKDLRDKDKRVLANPIFDTNPLGFADDSVAVTENKSIQGSYGTLTLKLDGSYTYKFENSEVKGVDENNEDWVVHDRFSYHLSDQTDGYLELVTFKENENPNPVVTANGLALQSDDGITFTGNLIDSTETEVTVERVGNGRFSFLLQEQTLDRAKVSEGLVLAFESLQEAVYNTDVPLIGRLGGETASDGGNTANESRTPSFLDRFTGPLKSAILAQPHLTTKGLEKALQKAINNAFGTEVPVRVIKFDTEKLLFKFSLGHGYPFVNEEFATDLGLPKVMTLDGQFILSAKYNLDVVAGVKYRKGFDAFIVTDKKALDELLGDPKTKGTDLFSVQTSSGAVNPIDVYFSGSGGLNPEKPTISPPVGVEFDWEFGQLPPDLSISVGPAIKKSGNTINHLGKIVGIAKKDGKEAKFIEISLEQPSAIYANSQEKIQLKATVDPENLLGSVTAELKGKRELLQVALEHLTSQEIVFKTTEIKVADVYGEVSQPLKIDFKVKVEKYTDPTVFSVSAQTYKASVDFDKENNPEKPEENRVIVAGNTLTGDTFKTQNKAVKISEGDSTCSKLNADGKEKQCNTTSGVVKITGTQSNGQYNWKLSFKANPANKVSGWNTQGTKSVKVTITEQKNANTSCILPECKLDKNYTLLRESRPWFIQNPTSDTDDPNSLNLVTKVSAEIEATLDVSGAAELYLLSASVKQAPMQPANPAKGGSIPEVYKQLVGKKQEPVPVIGNQTTRIKGKFGTLIIKADGTYSYELDPALYDDNETRSIVIADKNQDDLKLNGIPSLEALFDVPLPDWATIPPELTNVTTLKNLYDNVKAGETGIGVSELKDQFFIATNQENNFKKLELTLKPQKVLEDSFNNQPLNSALSFDDKTHTWNGGVIFSGPGTQVVEQVSSGKIQPVGKARGFFEVAIKDPGTKEVNGILSLDEIKGLKKAFQWSVGGDTSLFLDINAGLGKFGTGGVASPYEESLPLPNVKFKLGLDLGYKFVGDLGNVARQGKFTFGIYDLTLDLGSLISKKLEPLIQDIDEVMEPIKPVAKALTADVKVFNELGLQGVFDQNRNGYVTLIEVPESLMLLYAGSQRDEKVEQIRKINKFLDFIGGISTLINVVDNLSNQLEGASAFDLDIISSDGYLVKPIDVRIVPPTGATPSPLTSVQFMPYADSFGNILIGSSYSYQYGKTMGGAVNDQTVSDNPATAACPNQTPPNQTCQNQSGNQANNKSLTAVKGQLQKLQNLGWIDFPILSNPLDVLKLIFGEPATLIQVDVPDFELNFELSKAFPVFWPVSGIIDGDIHLGTNIDLALDTFGFQEWIGTGDVKKILNGMFVPDWTAKSYEMGGDTAGKRPYLGEQQTVGGKQVYDKNELYANSSISVGGGLNFIGFGGFMGGGIGADGGFDIIDVGEISDTDQKYDGKIRALEIFERLDDPLSLFDLKLKLYAFVECLVKLFGATVWERDLARFQLAEFTLGGSSSEVGRALDSTIVGGTVFFDANFNGIFDAGEPLTFTDFQGHYAIDIPYLSFDKNDNGHIDEDEGRIVLVDGIDTSTNLPVYSPLSVVPGVEMITPLTTLMTGLVDSGMSLEESQRQIKTAFGIEQGLDLTTYDPVAGLKQGDDKALKVYEAQILANNLMFHSARIYSEFTGVQTKNAYSAVIPAVAKGVADFAKDAAVRFGDKVQLEQVVLKPLVSAIEAKRGLSLSTDELAKLEEVSSYLAAAYDSVIKSVDASENRVEPLTLLSGEQARLKLDVTAGLNEILNSD</sequence>
<feature type="domain" description="PA14" evidence="4">
    <location>
        <begin position="1137"/>
        <end position="1289"/>
    </location>
</feature>
<keyword evidence="2" id="KW-1015">Disulfide bond</keyword>
<dbReference type="Gene3D" id="2.60.120.200">
    <property type="match status" value="1"/>
</dbReference>
<dbReference type="InterPro" id="IPR025592">
    <property type="entry name" value="DUF4347"/>
</dbReference>
<dbReference type="RefSeq" id="WP_226583598.1">
    <property type="nucleotide sequence ID" value="NZ_BLAY01000055.1"/>
</dbReference>
<reference evidence="5" key="1">
    <citation type="submission" date="2019-10" db="EMBL/GenBank/DDBJ databases">
        <title>Draft genome sequece of Microseira wollei NIES-4236.</title>
        <authorList>
            <person name="Yamaguchi H."/>
            <person name="Suzuki S."/>
            <person name="Kawachi M."/>
        </authorList>
    </citation>
    <scope>NUCLEOTIDE SEQUENCE</scope>
    <source>
        <strain evidence="5">NIES-4236</strain>
    </source>
</reference>
<dbReference type="InterPro" id="IPR028994">
    <property type="entry name" value="Integrin_alpha_N"/>
</dbReference>
<keyword evidence="1" id="KW-0732">Signal</keyword>
<dbReference type="Gene3D" id="3.90.182.10">
    <property type="entry name" value="Toxin - Anthrax Protective Antigen,domain 1"/>
    <property type="match status" value="1"/>
</dbReference>
<feature type="domain" description="PA14" evidence="4">
    <location>
        <begin position="1294"/>
        <end position="1593"/>
    </location>
</feature>
<dbReference type="InterPro" id="IPR038081">
    <property type="entry name" value="CalX-like_sf"/>
</dbReference>
<dbReference type="Pfam" id="PF13385">
    <property type="entry name" value="Laminin_G_3"/>
    <property type="match status" value="1"/>
</dbReference>
<dbReference type="SUPFAM" id="SSF56988">
    <property type="entry name" value="Anthrax protective antigen"/>
    <property type="match status" value="1"/>
</dbReference>
<dbReference type="EMBL" id="BLAY01000055">
    <property type="protein sequence ID" value="GET38942.1"/>
    <property type="molecule type" value="Genomic_DNA"/>
</dbReference>